<dbReference type="GO" id="GO:0016887">
    <property type="term" value="F:ATP hydrolysis activity"/>
    <property type="evidence" value="ECO:0007669"/>
    <property type="project" value="InterPro"/>
</dbReference>
<dbReference type="Pfam" id="PF13558">
    <property type="entry name" value="SbcC_Walker_B"/>
    <property type="match status" value="1"/>
</dbReference>
<organism evidence="4 5">
    <name type="scientific">Psychrobacter immobilis</name>
    <dbReference type="NCBI Taxonomy" id="498"/>
    <lineage>
        <taxon>Bacteria</taxon>
        <taxon>Pseudomonadati</taxon>
        <taxon>Pseudomonadota</taxon>
        <taxon>Gammaproteobacteria</taxon>
        <taxon>Moraxellales</taxon>
        <taxon>Moraxellaceae</taxon>
        <taxon>Psychrobacter</taxon>
    </lineage>
</organism>
<gene>
    <name evidence="4" type="ORF">C8D84_102125</name>
</gene>
<evidence type="ECO:0000313" key="4">
    <source>
        <dbReference type="EMBL" id="PWK14650.1"/>
    </source>
</evidence>
<dbReference type="GO" id="GO:0006302">
    <property type="term" value="P:double-strand break repair"/>
    <property type="evidence" value="ECO:0007669"/>
    <property type="project" value="InterPro"/>
</dbReference>
<keyword evidence="4" id="KW-0269">Exonuclease</keyword>
<dbReference type="InterPro" id="IPR027417">
    <property type="entry name" value="P-loop_NTPase"/>
</dbReference>
<dbReference type="InterPro" id="IPR038729">
    <property type="entry name" value="Rad50/SbcC_AAA"/>
</dbReference>
<feature type="region of interest" description="Disordered" evidence="2">
    <location>
        <begin position="611"/>
        <end position="639"/>
    </location>
</feature>
<comment type="caution">
    <text evidence="4">The sequence shown here is derived from an EMBL/GenBank/DDBJ whole genome shotgun (WGS) entry which is preliminary data.</text>
</comment>
<dbReference type="SUPFAM" id="SSF52540">
    <property type="entry name" value="P-loop containing nucleoside triphosphate hydrolases"/>
    <property type="match status" value="2"/>
</dbReference>
<reference evidence="4 5" key="1">
    <citation type="submission" date="2018-05" db="EMBL/GenBank/DDBJ databases">
        <title>Genomic Encyclopedia of Type Strains, Phase IV (KMG-IV): sequencing the most valuable type-strain genomes for metagenomic binning, comparative biology and taxonomic classification.</title>
        <authorList>
            <person name="Goeker M."/>
        </authorList>
    </citation>
    <scope>NUCLEOTIDE SEQUENCE [LARGE SCALE GENOMIC DNA]</scope>
    <source>
        <strain evidence="4 5">DSM 7229</strain>
    </source>
</reference>
<dbReference type="Gene3D" id="3.40.50.300">
    <property type="entry name" value="P-loop containing nucleotide triphosphate hydrolases"/>
    <property type="match status" value="2"/>
</dbReference>
<keyword evidence="1" id="KW-0175">Coiled coil</keyword>
<proteinExistence type="predicted"/>
<evidence type="ECO:0000256" key="1">
    <source>
        <dbReference type="SAM" id="Coils"/>
    </source>
</evidence>
<dbReference type="PANTHER" id="PTHR32114">
    <property type="entry name" value="ABC TRANSPORTER ABCH.3"/>
    <property type="match status" value="1"/>
</dbReference>
<evidence type="ECO:0000313" key="5">
    <source>
        <dbReference type="Proteomes" id="UP000245655"/>
    </source>
</evidence>
<feature type="coiled-coil region" evidence="1">
    <location>
        <begin position="901"/>
        <end position="1011"/>
    </location>
</feature>
<dbReference type="GeneID" id="60254304"/>
<name>A0A2V2A4V4_PSYIM</name>
<evidence type="ECO:0000259" key="3">
    <source>
        <dbReference type="Pfam" id="PF13476"/>
    </source>
</evidence>
<feature type="compositionally biased region" description="Low complexity" evidence="2">
    <location>
        <begin position="623"/>
        <end position="634"/>
    </location>
</feature>
<dbReference type="PANTHER" id="PTHR32114:SF2">
    <property type="entry name" value="ABC TRANSPORTER ABCH.3"/>
    <property type="match status" value="1"/>
</dbReference>
<keyword evidence="4" id="KW-0540">Nuclease</keyword>
<keyword evidence="5" id="KW-1185">Reference proteome</keyword>
<protein>
    <submittedName>
        <fullName evidence="4">Exonuclease SbcC</fullName>
    </submittedName>
</protein>
<accession>A0A2V2A4V4</accession>
<dbReference type="Pfam" id="PF13476">
    <property type="entry name" value="AAA_23"/>
    <property type="match status" value="1"/>
</dbReference>
<dbReference type="GO" id="GO:0004527">
    <property type="term" value="F:exonuclease activity"/>
    <property type="evidence" value="ECO:0007669"/>
    <property type="project" value="UniProtKB-KW"/>
</dbReference>
<evidence type="ECO:0000256" key="2">
    <source>
        <dbReference type="SAM" id="MobiDB-lite"/>
    </source>
</evidence>
<keyword evidence="4" id="KW-0378">Hydrolase</keyword>
<sequence length="1317" mass="148597">MRLIELRLKNLNSLKGEWHIDFSDPAFLNEGIFAITGQTGAGKTTILDAICLALYSQTPRLGDITGSTNEIMTQGTGECSAEVIIEIDSKRYQCYWYQHRAHKKAKGNLLPIKHEISEVQTGKILEEKKSKTSAHIQNLIGMDFNQFTRSIMLAQGSFAAFLKSDIGDRAAILEKITGTAIYAKISLNVHEKKRSEEEVLGKLQASVNSLSLLGTEEEKLLVADLERFNQQQSTQRQTFKTLSEQVQWLDSVQQLQQNLSTYQTDFAAAQHMQQTFIPEAQRLDGANKALEIDSYFRELSYSRESVKRLDTEQQDLLNKIPTQQEVLAQASIHLNNINTIEKQATDILHATLPIIKKTRELDTEIKQHSYSLASDNKSKDTLVSNTQQLVQDIADYKQTEQKTQTQLSSIEKYFRDYQELNDLDTDMVTFDNSCRQLMALLEDNANLTAAKLAYSNQARMLQTDFDKLYKQQNAEKLLITQQREQLASVQQQQAILIQNQPIANMRSEQEQIEQISTQIAQANIKLEQLSERASQIQHINATLPKLNQELKTLEGLIDSHKLNIEEAKLKKQDRQEHLHLLQKVAKLEDYIVELEDGSPCPLCGAHEHPYGKQHPLLDPSTKNNNTDANDDQNQSSTIKQTKAQLTQQHIAELETIIDSLEQILSKHHIDHATKKEAINNQQQQLAPLQQQSKILHADIKSNLSSLFNTENSYSESTVAIIDPLAQINNDTDIHIDQGLSLLSIIKHKLTEHKQSLKTIVVEYDNLAESAATLSIAIEADEQQQQLLSRAINNLATDIKLNAQKVESVEDKIATNFSELILMMTDISSLVSKYPTAKYENHLTIALKATDVQGALQQLIESIHKQTVLASADYDEHIDQLRAQRHALKQLKQYHHEQSSRQQQLTNTLISLTANIESKQAQLTNDETALKELETLIDNKTDDIEQLKKARKALFADKDTDYEENQLRSAADEAKAEQIIAQRQLDSIQQSLEQLKSREQQLATERQSATTTVNTQESIFTNLLTESKFVDEADFLSARLPKEEREALHIRKLAIDNALQQAKLQLDNTQQTLEQKLATPMTDEDRETLAGKHHQIQTDIDELSQKIGAIDQKLKDNDSQKGQQATQLIAIDEQKQKLQVWQQLHTLIGSADGKKYRTFAQGLTFEVMISHANTQLQKMSDRYLLIHDDSNPLELNVIDNYQGGDIRSTKNLSGGEGFIISLALALGLSQMASHNIRVDSLFLDEGFGTLDEESLDIALDTLTSLQQEGKLIGIISHVQALKDRILTQIKVEKISGGFSQISGQGCRRVVNVTNEKTS</sequence>
<feature type="coiled-coil region" evidence="1">
    <location>
        <begin position="505"/>
        <end position="570"/>
    </location>
</feature>
<feature type="domain" description="Rad50/SbcC-type AAA" evidence="3">
    <location>
        <begin position="5"/>
        <end position="210"/>
    </location>
</feature>
<dbReference type="RefSeq" id="WP_109589838.1">
    <property type="nucleotide sequence ID" value="NZ_CAJGZY010000002.1"/>
</dbReference>
<dbReference type="Proteomes" id="UP000245655">
    <property type="component" value="Unassembled WGS sequence"/>
</dbReference>
<dbReference type="EMBL" id="QGGM01000002">
    <property type="protein sequence ID" value="PWK14650.1"/>
    <property type="molecule type" value="Genomic_DNA"/>
</dbReference>